<protein>
    <recommendedName>
        <fullName evidence="6">Tetratricopeptide repeat protein</fullName>
    </recommendedName>
</protein>
<comment type="similarity">
    <text evidence="2">Belongs to the YPP1 family.</text>
</comment>
<gene>
    <name evidence="4" type="ORF">IPOD504_LOCUS5876</name>
</gene>
<feature type="repeat" description="TPR" evidence="3">
    <location>
        <begin position="8"/>
        <end position="41"/>
    </location>
</feature>
<dbReference type="Gene3D" id="1.25.40.10">
    <property type="entry name" value="Tetratricopeptide repeat domain"/>
    <property type="match status" value="1"/>
</dbReference>
<reference evidence="4" key="1">
    <citation type="submission" date="2022-03" db="EMBL/GenBank/DDBJ databases">
        <authorList>
            <person name="Martin H S."/>
        </authorList>
    </citation>
    <scope>NUCLEOTIDE SEQUENCE</scope>
</reference>
<evidence type="ECO:0000256" key="2">
    <source>
        <dbReference type="ARBA" id="ARBA00038251"/>
    </source>
</evidence>
<evidence type="ECO:0008006" key="6">
    <source>
        <dbReference type="Google" id="ProtNLM"/>
    </source>
</evidence>
<dbReference type="PROSITE" id="PS50005">
    <property type="entry name" value="TPR"/>
    <property type="match status" value="1"/>
</dbReference>
<evidence type="ECO:0000313" key="4">
    <source>
        <dbReference type="EMBL" id="CAH2047655.1"/>
    </source>
</evidence>
<sequence length="125" mass="13000">MFGLGADAGRFPQRGLVHAASSQWEDARQCFQDALAIHPTHLDSMVQLGAAYYELGWLRLAERSLREAGALGPLRADTWRRLALVLAALGDPAAAADAAAAALALHPAAPLAGPLAAPLNADLAL</sequence>
<proteinExistence type="inferred from homology"/>
<dbReference type="InterPro" id="IPR051722">
    <property type="entry name" value="Endocytosis_PI4K-reg_protein"/>
</dbReference>
<dbReference type="PANTHER" id="PTHR23083:SF464">
    <property type="entry name" value="TETRATRICOPEPTIDE REPEAT DOMAIN 7, ISOFORM A"/>
    <property type="match status" value="1"/>
</dbReference>
<dbReference type="InterPro" id="IPR019734">
    <property type="entry name" value="TPR_rpt"/>
</dbReference>
<feature type="non-terminal residue" evidence="4">
    <location>
        <position position="1"/>
    </location>
</feature>
<organism evidence="4 5">
    <name type="scientific">Iphiclides podalirius</name>
    <name type="common">scarce swallowtail</name>
    <dbReference type="NCBI Taxonomy" id="110791"/>
    <lineage>
        <taxon>Eukaryota</taxon>
        <taxon>Metazoa</taxon>
        <taxon>Ecdysozoa</taxon>
        <taxon>Arthropoda</taxon>
        <taxon>Hexapoda</taxon>
        <taxon>Insecta</taxon>
        <taxon>Pterygota</taxon>
        <taxon>Neoptera</taxon>
        <taxon>Endopterygota</taxon>
        <taxon>Lepidoptera</taxon>
        <taxon>Glossata</taxon>
        <taxon>Ditrysia</taxon>
        <taxon>Papilionoidea</taxon>
        <taxon>Papilionidae</taxon>
        <taxon>Papilioninae</taxon>
        <taxon>Iphiclides</taxon>
    </lineage>
</organism>
<dbReference type="InterPro" id="IPR011990">
    <property type="entry name" value="TPR-like_helical_dom_sf"/>
</dbReference>
<dbReference type="SMART" id="SM00028">
    <property type="entry name" value="TPR"/>
    <property type="match status" value="2"/>
</dbReference>
<evidence type="ECO:0000313" key="5">
    <source>
        <dbReference type="Proteomes" id="UP000837857"/>
    </source>
</evidence>
<keyword evidence="3" id="KW-0802">TPR repeat</keyword>
<evidence type="ECO:0000256" key="1">
    <source>
        <dbReference type="ARBA" id="ARBA00002550"/>
    </source>
</evidence>
<dbReference type="Proteomes" id="UP000837857">
    <property type="component" value="Chromosome 17"/>
</dbReference>
<accession>A0ABN8I5Q1</accession>
<dbReference type="EMBL" id="OW152829">
    <property type="protein sequence ID" value="CAH2047655.1"/>
    <property type="molecule type" value="Genomic_DNA"/>
</dbReference>
<dbReference type="SUPFAM" id="SSF48452">
    <property type="entry name" value="TPR-like"/>
    <property type="match status" value="1"/>
</dbReference>
<comment type="function">
    <text evidence="1">Involved in endocytosis.</text>
</comment>
<keyword evidence="5" id="KW-1185">Reference proteome</keyword>
<name>A0ABN8I5Q1_9NEOP</name>
<dbReference type="PANTHER" id="PTHR23083">
    <property type="entry name" value="TETRATRICOPEPTIDE REPEAT PROTEIN, TPR"/>
    <property type="match status" value="1"/>
</dbReference>
<evidence type="ECO:0000256" key="3">
    <source>
        <dbReference type="PROSITE-ProRule" id="PRU00339"/>
    </source>
</evidence>